<evidence type="ECO:0000256" key="1">
    <source>
        <dbReference type="SAM" id="MobiDB-lite"/>
    </source>
</evidence>
<reference evidence="2" key="1">
    <citation type="journal article" date="2023" name="Mol. Phylogenet. Evol.">
        <title>Genome-scale phylogeny and comparative genomics of the fungal order Sordariales.</title>
        <authorList>
            <person name="Hensen N."/>
            <person name="Bonometti L."/>
            <person name="Westerberg I."/>
            <person name="Brannstrom I.O."/>
            <person name="Guillou S."/>
            <person name="Cros-Aarteil S."/>
            <person name="Calhoun S."/>
            <person name="Haridas S."/>
            <person name="Kuo A."/>
            <person name="Mondo S."/>
            <person name="Pangilinan J."/>
            <person name="Riley R."/>
            <person name="LaButti K."/>
            <person name="Andreopoulos B."/>
            <person name="Lipzen A."/>
            <person name="Chen C."/>
            <person name="Yan M."/>
            <person name="Daum C."/>
            <person name="Ng V."/>
            <person name="Clum A."/>
            <person name="Steindorff A."/>
            <person name="Ohm R.A."/>
            <person name="Martin F."/>
            <person name="Silar P."/>
            <person name="Natvig D.O."/>
            <person name="Lalanne C."/>
            <person name="Gautier V."/>
            <person name="Ament-Velasquez S.L."/>
            <person name="Kruys A."/>
            <person name="Hutchinson M.I."/>
            <person name="Powell A.J."/>
            <person name="Barry K."/>
            <person name="Miller A.N."/>
            <person name="Grigoriev I.V."/>
            <person name="Debuchy R."/>
            <person name="Gladieux P."/>
            <person name="Hiltunen Thoren M."/>
            <person name="Johannesson H."/>
        </authorList>
    </citation>
    <scope>NUCLEOTIDE SEQUENCE</scope>
    <source>
        <strain evidence="2">FGSC 1904</strain>
    </source>
</reference>
<organism evidence="2 3">
    <name type="scientific">Sordaria brevicollis</name>
    <dbReference type="NCBI Taxonomy" id="83679"/>
    <lineage>
        <taxon>Eukaryota</taxon>
        <taxon>Fungi</taxon>
        <taxon>Dikarya</taxon>
        <taxon>Ascomycota</taxon>
        <taxon>Pezizomycotina</taxon>
        <taxon>Sordariomycetes</taxon>
        <taxon>Sordariomycetidae</taxon>
        <taxon>Sordariales</taxon>
        <taxon>Sordariaceae</taxon>
        <taxon>Sordaria</taxon>
    </lineage>
</organism>
<dbReference type="EMBL" id="JAUTDP010000003">
    <property type="protein sequence ID" value="KAK3400600.1"/>
    <property type="molecule type" value="Genomic_DNA"/>
</dbReference>
<name>A0AAE0UEA3_SORBR</name>
<protein>
    <submittedName>
        <fullName evidence="2">Uncharacterized protein</fullName>
    </submittedName>
</protein>
<feature type="compositionally biased region" description="Polar residues" evidence="1">
    <location>
        <begin position="113"/>
        <end position="125"/>
    </location>
</feature>
<sequence length="514" mass="54665">MPPKRGRPSNAQKEADRGATVSKGKGVATTAAQEPATSPNGSITVSVGGPTAASPEMTKTASMKGGAASKKAKAQAEAAAKAKADAEEVPADVTMEEANASSTSNAAEATTNGESATPSASTTAKEGQPVEYGTIKKNSETALVASNGNSEVAAKTNNTVSAPRGGNAYMGASRVIGTGYENINNLEEIQLRQLHEDIDAYQHDLAYCTATLALPDLTPQETRTFQLRQLDLGHQIRHCQHRIENLQVQLRRQGIPFTNYSVGGGRAYTAALMSGTGQVAGQKRGNPSDEDDGSNEASGSAKKVKLTPDEPQLLDVEVDEAMAGSRDRETGSHPPNGHTSSPQRPEYGTPGTWEFNLPIIHRGSVHPDYQNGGNGHNGNGGGSSPYLVDEEGQQNTALQRLGYWKCRLCSAPKYLLAGTGRSPAAPCKWPLKDISKMITHFTEMHTEHTPAERCSELGYALAKNRGPFEYWLRRTRAQNVGDGEIIDEIISELINGVMPHTLRRLSRAAAGMPV</sequence>
<accession>A0AAE0UEA3</accession>
<feature type="region of interest" description="Disordered" evidence="1">
    <location>
        <begin position="1"/>
        <end position="130"/>
    </location>
</feature>
<evidence type="ECO:0000313" key="3">
    <source>
        <dbReference type="Proteomes" id="UP001281003"/>
    </source>
</evidence>
<evidence type="ECO:0000313" key="2">
    <source>
        <dbReference type="EMBL" id="KAK3400600.1"/>
    </source>
</evidence>
<dbReference type="AlphaFoldDB" id="A0AAE0UEA3"/>
<feature type="compositionally biased region" description="Low complexity" evidence="1">
    <location>
        <begin position="96"/>
        <end position="112"/>
    </location>
</feature>
<feature type="compositionally biased region" description="Polar residues" evidence="1">
    <location>
        <begin position="30"/>
        <end position="45"/>
    </location>
</feature>
<feature type="compositionally biased region" description="Gly residues" evidence="1">
    <location>
        <begin position="372"/>
        <end position="383"/>
    </location>
</feature>
<keyword evidence="3" id="KW-1185">Reference proteome</keyword>
<feature type="region of interest" description="Disordered" evidence="1">
    <location>
        <begin position="278"/>
        <end position="389"/>
    </location>
</feature>
<feature type="compositionally biased region" description="Low complexity" evidence="1">
    <location>
        <begin position="59"/>
        <end position="79"/>
    </location>
</feature>
<proteinExistence type="predicted"/>
<comment type="caution">
    <text evidence="2">The sequence shown here is derived from an EMBL/GenBank/DDBJ whole genome shotgun (WGS) entry which is preliminary data.</text>
</comment>
<dbReference type="Proteomes" id="UP001281003">
    <property type="component" value="Unassembled WGS sequence"/>
</dbReference>
<reference evidence="2" key="2">
    <citation type="submission" date="2023-07" db="EMBL/GenBank/DDBJ databases">
        <authorList>
            <consortium name="Lawrence Berkeley National Laboratory"/>
            <person name="Haridas S."/>
            <person name="Hensen N."/>
            <person name="Bonometti L."/>
            <person name="Westerberg I."/>
            <person name="Brannstrom I.O."/>
            <person name="Guillou S."/>
            <person name="Cros-Aarteil S."/>
            <person name="Calhoun S."/>
            <person name="Kuo A."/>
            <person name="Mondo S."/>
            <person name="Pangilinan J."/>
            <person name="Riley R."/>
            <person name="LaButti K."/>
            <person name="Andreopoulos B."/>
            <person name="Lipzen A."/>
            <person name="Chen C."/>
            <person name="Yanf M."/>
            <person name="Daum C."/>
            <person name="Ng V."/>
            <person name="Clum A."/>
            <person name="Steindorff A."/>
            <person name="Ohm R."/>
            <person name="Martin F."/>
            <person name="Silar P."/>
            <person name="Natvig D."/>
            <person name="Lalanne C."/>
            <person name="Gautier V."/>
            <person name="Ament-velasquez S.L."/>
            <person name="Kruys A."/>
            <person name="Hutchinson M.I."/>
            <person name="Powell A.J."/>
            <person name="Barry K."/>
            <person name="Miller A.N."/>
            <person name="Grigoriev I.V."/>
            <person name="Debuchy R."/>
            <person name="Gladieux P."/>
            <person name="Thoren M.H."/>
            <person name="Johannesson H."/>
        </authorList>
    </citation>
    <scope>NUCLEOTIDE SEQUENCE</scope>
    <source>
        <strain evidence="2">FGSC 1904</strain>
    </source>
</reference>
<gene>
    <name evidence="2" type="ORF">B0T20DRAFT_390490</name>
</gene>